<keyword evidence="2" id="KW-1185">Reference proteome</keyword>
<evidence type="ECO:0000313" key="2">
    <source>
        <dbReference type="Proteomes" id="UP000242287"/>
    </source>
</evidence>
<dbReference type="Proteomes" id="UP000242287">
    <property type="component" value="Unassembled WGS sequence"/>
</dbReference>
<sequence length="301" mass="34397">MGQQIGHSINSREDRHGGSLRILAPDTSSVIFSLLNAPLPIHKATLTTIMTFLSKFFYKKHDIDPVFLPILYGYNTCTNVKCTYENYLQCAEGIYNCRGSSISPTTDALGRHTIEYCTGTYHVDAEQAEHVMQRFWAERRVELRREREKLAARKAEFRVRSRNLHNAMLEATHRYAREEQGRLVGLLHAALKARCEQLLKEIEEEMKTPRMVGNDNEAKEIKVIGENMKTTLEVCDARKRAWSLQCEVRSYWKEQEDLDLNQAQTLSQNAVQPKSILRKRGFSAPPRLGCLSAPSVTIKGI</sequence>
<organism evidence="1 2">
    <name type="scientific">Amanita thiersii Skay4041</name>
    <dbReference type="NCBI Taxonomy" id="703135"/>
    <lineage>
        <taxon>Eukaryota</taxon>
        <taxon>Fungi</taxon>
        <taxon>Dikarya</taxon>
        <taxon>Basidiomycota</taxon>
        <taxon>Agaricomycotina</taxon>
        <taxon>Agaricomycetes</taxon>
        <taxon>Agaricomycetidae</taxon>
        <taxon>Agaricales</taxon>
        <taxon>Pluteineae</taxon>
        <taxon>Amanitaceae</taxon>
        <taxon>Amanita</taxon>
    </lineage>
</organism>
<accession>A0A2A9NHH7</accession>
<dbReference type="EMBL" id="KZ302051">
    <property type="protein sequence ID" value="PFH48774.1"/>
    <property type="molecule type" value="Genomic_DNA"/>
</dbReference>
<reference evidence="1 2" key="1">
    <citation type="submission" date="2014-02" db="EMBL/GenBank/DDBJ databases">
        <title>Transposable element dynamics among asymbiotic and ectomycorrhizal Amanita fungi.</title>
        <authorList>
            <consortium name="DOE Joint Genome Institute"/>
            <person name="Hess J."/>
            <person name="Skrede I."/>
            <person name="Wolfe B."/>
            <person name="LaButti K."/>
            <person name="Ohm R.A."/>
            <person name="Grigoriev I.V."/>
            <person name="Pringle A."/>
        </authorList>
    </citation>
    <scope>NUCLEOTIDE SEQUENCE [LARGE SCALE GENOMIC DNA]</scope>
    <source>
        <strain evidence="1 2">SKay4041</strain>
    </source>
</reference>
<gene>
    <name evidence="1" type="ORF">AMATHDRAFT_42032</name>
</gene>
<evidence type="ECO:0000313" key="1">
    <source>
        <dbReference type="EMBL" id="PFH48774.1"/>
    </source>
</evidence>
<protein>
    <submittedName>
        <fullName evidence="1">Uncharacterized protein</fullName>
    </submittedName>
</protein>
<proteinExistence type="predicted"/>
<dbReference type="AlphaFoldDB" id="A0A2A9NHH7"/>
<name>A0A2A9NHH7_9AGAR</name>